<dbReference type="Gene3D" id="3.40.190.10">
    <property type="entry name" value="Periplasmic binding protein-like II"/>
    <property type="match status" value="2"/>
</dbReference>
<name>A0ABS8DU12_9GAMM</name>
<organism evidence="3 4">
    <name type="scientific">Vreelandella malpeensis</name>
    <dbReference type="NCBI Taxonomy" id="1172368"/>
    <lineage>
        <taxon>Bacteria</taxon>
        <taxon>Pseudomonadati</taxon>
        <taxon>Pseudomonadota</taxon>
        <taxon>Gammaproteobacteria</taxon>
        <taxon>Oceanospirillales</taxon>
        <taxon>Halomonadaceae</taxon>
        <taxon>Vreelandella</taxon>
    </lineage>
</organism>
<keyword evidence="4" id="KW-1185">Reference proteome</keyword>
<reference evidence="3 4" key="1">
    <citation type="journal article" date="2021" name="Sci. Rep.">
        <title>Genome analysis of a halophilic bacterium Halomonas malpeensis YU-PRIM-29(T) reveals its exopolysaccharide and pigment producing capabilities.</title>
        <authorList>
            <person name="Athmika"/>
            <person name="Ghate S.D."/>
            <person name="Arun A.B."/>
            <person name="Rao S.S."/>
            <person name="Kumar S.T.A."/>
            <person name="Kandiyil M.K."/>
            <person name="Saptami K."/>
            <person name="Rekha P.D."/>
        </authorList>
    </citation>
    <scope>NUCLEOTIDE SEQUENCE [LARGE SCALE GENOMIC DNA]</scope>
    <source>
        <strain evidence="4">prim 29</strain>
    </source>
</reference>
<evidence type="ECO:0000256" key="1">
    <source>
        <dbReference type="SAM" id="MobiDB-lite"/>
    </source>
</evidence>
<evidence type="ECO:0000313" key="4">
    <source>
        <dbReference type="Proteomes" id="UP001319882"/>
    </source>
</evidence>
<dbReference type="Proteomes" id="UP001319882">
    <property type="component" value="Unassembled WGS sequence"/>
</dbReference>
<feature type="region of interest" description="Disordered" evidence="1">
    <location>
        <begin position="61"/>
        <end position="93"/>
    </location>
</feature>
<evidence type="ECO:0000259" key="2">
    <source>
        <dbReference type="Pfam" id="PF09084"/>
    </source>
</evidence>
<proteinExistence type="predicted"/>
<dbReference type="PANTHER" id="PTHR31528:SF3">
    <property type="entry name" value="THIAMINE BIOSYNTHESIS PROTEIN HI_0357-RELATED"/>
    <property type="match status" value="1"/>
</dbReference>
<dbReference type="EMBL" id="WHVL01000005">
    <property type="protein sequence ID" value="MCB8889811.1"/>
    <property type="molecule type" value="Genomic_DNA"/>
</dbReference>
<dbReference type="InterPro" id="IPR015168">
    <property type="entry name" value="SsuA/THI5"/>
</dbReference>
<comment type="caution">
    <text evidence="3">The sequence shown here is derived from an EMBL/GenBank/DDBJ whole genome shotgun (WGS) entry which is preliminary data.</text>
</comment>
<feature type="domain" description="SsuA/THI5-like" evidence="2">
    <location>
        <begin position="114"/>
        <end position="329"/>
    </location>
</feature>
<dbReference type="SUPFAM" id="SSF53850">
    <property type="entry name" value="Periplasmic binding protein-like II"/>
    <property type="match status" value="1"/>
</dbReference>
<dbReference type="Pfam" id="PF09084">
    <property type="entry name" value="NMT1"/>
    <property type="match status" value="1"/>
</dbReference>
<evidence type="ECO:0000313" key="3">
    <source>
        <dbReference type="EMBL" id="MCB8889811.1"/>
    </source>
</evidence>
<protein>
    <submittedName>
        <fullName evidence="3">ABC transporter substrate-binding protein</fullName>
    </submittedName>
</protein>
<gene>
    <name evidence="3" type="ORF">GEV37_11865</name>
</gene>
<dbReference type="PANTHER" id="PTHR31528">
    <property type="entry name" value="4-AMINO-5-HYDROXYMETHYL-2-METHYLPYRIMIDINE PHOSPHATE SYNTHASE THI11-RELATED"/>
    <property type="match status" value="1"/>
</dbReference>
<feature type="compositionally biased region" description="Low complexity" evidence="1">
    <location>
        <begin position="81"/>
        <end position="91"/>
    </location>
</feature>
<dbReference type="InterPro" id="IPR027939">
    <property type="entry name" value="NMT1/THI5"/>
</dbReference>
<sequence>MAHLVLPWRRYGTPALIAFLLFLNSSLYASDETVVNDADGARLTLDTDVVVPDGLWETPREPLLVTPEPGLDEIPREEASSSDPAPSATLALPPPLDPPPLKAFAVMLDWYLSPQHAALVIAKERELFEDQGLDVELLSPADPTLPLKLLAAGEVELALTREPILHLQAHAGEPLVRVGTLVETPLNAVIVTRSTASVDEPASLAGLRYGFSTREGESVVAERLVPQSIRQTDDFVEPVNVHFDAAAAVVDGRVDVIADGYYATLPDQLAPEGIDSRVIHYEEIDIPRHDGLVVVANATTLAHTVQSIARFMTAVEQASHWMIDNPEAAWALVTERHPILDNEVNQAGWEALLRRMSLSPAAVNTRRYQAFEAYLLSRGIIETVLPVSRLAIDPHALQE</sequence>
<accession>A0ABS8DU12</accession>